<dbReference type="Proteomes" id="UP001204320">
    <property type="component" value="Unassembled WGS sequence"/>
</dbReference>
<evidence type="ECO:0000313" key="2">
    <source>
        <dbReference type="Proteomes" id="UP001204320"/>
    </source>
</evidence>
<dbReference type="EMBL" id="JANSKA010000003">
    <property type="protein sequence ID" value="MCR9036245.1"/>
    <property type="molecule type" value="Genomic_DNA"/>
</dbReference>
<organism evidence="1 2">
    <name type="scientific">Tractidigestivibacter montrealensis</name>
    <dbReference type="NCBI Taxonomy" id="2972466"/>
    <lineage>
        <taxon>Bacteria</taxon>
        <taxon>Bacillati</taxon>
        <taxon>Actinomycetota</taxon>
        <taxon>Coriobacteriia</taxon>
        <taxon>Coriobacteriales</taxon>
        <taxon>Atopobiaceae</taxon>
        <taxon>Tractidigestivibacter</taxon>
    </lineage>
</organism>
<reference evidence="1 2" key="1">
    <citation type="submission" date="2022-08" db="EMBL/GenBank/DDBJ databases">
        <title>Tractidigestivibacter montrealensis type strain KD21.</title>
        <authorList>
            <person name="Diop K."/>
            <person name="Richard C."/>
            <person name="Routy B."/>
        </authorList>
    </citation>
    <scope>NUCLEOTIDE SEQUENCE [LARGE SCALE GENOMIC DNA]</scope>
    <source>
        <strain evidence="1 2">KD21</strain>
    </source>
</reference>
<proteinExistence type="predicted"/>
<comment type="caution">
    <text evidence="1">The sequence shown here is derived from an EMBL/GenBank/DDBJ whole genome shotgun (WGS) entry which is preliminary data.</text>
</comment>
<protein>
    <submittedName>
        <fullName evidence="1">Uncharacterized protein</fullName>
    </submittedName>
</protein>
<name>A0ABT1Z7R3_9ACTN</name>
<sequence>MRQLHGGDKGFREVLDAFYNYVSYESPEAKAKAEKRWKEVQENVARELAEAKGARYQRPERPPVERKPSSHRLLGGLFLTFGGDR</sequence>
<keyword evidence="2" id="KW-1185">Reference proteome</keyword>
<gene>
    <name evidence="1" type="ORF">NVS32_04700</name>
</gene>
<evidence type="ECO:0000313" key="1">
    <source>
        <dbReference type="EMBL" id="MCR9036245.1"/>
    </source>
</evidence>
<accession>A0ABT1Z7R3</accession>
<dbReference type="RefSeq" id="WP_258498913.1">
    <property type="nucleotide sequence ID" value="NZ_JANSKA010000003.1"/>
</dbReference>